<protein>
    <recommendedName>
        <fullName evidence="8">C2H2-type domain-containing protein</fullName>
    </recommendedName>
</protein>
<feature type="domain" description="C2H2-type" evidence="8">
    <location>
        <begin position="1389"/>
        <end position="1410"/>
    </location>
</feature>
<comment type="caution">
    <text evidence="9">The sequence shown here is derived from an EMBL/GenBank/DDBJ whole genome shotgun (WGS) entry which is preliminary data.</text>
</comment>
<feature type="compositionally biased region" description="Basic and acidic residues" evidence="7">
    <location>
        <begin position="426"/>
        <end position="442"/>
    </location>
</feature>
<dbReference type="SMART" id="SM00355">
    <property type="entry name" value="ZnF_C2H2"/>
    <property type="match status" value="6"/>
</dbReference>
<evidence type="ECO:0000256" key="4">
    <source>
        <dbReference type="ARBA" id="ARBA00022771"/>
    </source>
</evidence>
<feature type="compositionally biased region" description="Basic and acidic residues" evidence="7">
    <location>
        <begin position="1227"/>
        <end position="1248"/>
    </location>
</feature>
<evidence type="ECO:0000313" key="9">
    <source>
        <dbReference type="EMBL" id="GAO46222.1"/>
    </source>
</evidence>
<feature type="region of interest" description="Disordered" evidence="7">
    <location>
        <begin position="101"/>
        <end position="222"/>
    </location>
</feature>
<evidence type="ECO:0000256" key="6">
    <source>
        <dbReference type="ARBA" id="ARBA00023242"/>
    </source>
</evidence>
<feature type="region of interest" description="Disordered" evidence="7">
    <location>
        <begin position="943"/>
        <end position="1002"/>
    </location>
</feature>
<reference evidence="9 10" key="2">
    <citation type="journal article" date="2014" name="J. Gen. Appl. Microbiol.">
        <title>The early diverging ascomycetous budding yeast Saitoella complicata has three histone deacetylases belonging to the Clr6, Hos2, and Rpd3 lineages.</title>
        <authorList>
            <person name="Nishida H."/>
            <person name="Matsumoto T."/>
            <person name="Kondo S."/>
            <person name="Hamamoto M."/>
            <person name="Yoshikawa H."/>
        </authorList>
    </citation>
    <scope>NUCLEOTIDE SEQUENCE [LARGE SCALE GENOMIC DNA]</scope>
    <source>
        <strain evidence="9 10">NRRL Y-17804</strain>
    </source>
</reference>
<evidence type="ECO:0000256" key="3">
    <source>
        <dbReference type="ARBA" id="ARBA00022737"/>
    </source>
</evidence>
<dbReference type="EMBL" id="BACD03000003">
    <property type="protein sequence ID" value="GAO46222.1"/>
    <property type="molecule type" value="Genomic_DNA"/>
</dbReference>
<dbReference type="PROSITE" id="PS00028">
    <property type="entry name" value="ZINC_FINGER_C2H2_1"/>
    <property type="match status" value="3"/>
</dbReference>
<feature type="region of interest" description="Disordered" evidence="7">
    <location>
        <begin position="403"/>
        <end position="443"/>
    </location>
</feature>
<feature type="region of interest" description="Disordered" evidence="7">
    <location>
        <begin position="1"/>
        <end position="21"/>
    </location>
</feature>
<keyword evidence="2" id="KW-0479">Metal-binding</keyword>
<feature type="region of interest" description="Disordered" evidence="7">
    <location>
        <begin position="1227"/>
        <end position="1255"/>
    </location>
</feature>
<feature type="region of interest" description="Disordered" evidence="7">
    <location>
        <begin position="1070"/>
        <end position="1092"/>
    </location>
</feature>
<evidence type="ECO:0000256" key="5">
    <source>
        <dbReference type="ARBA" id="ARBA00022833"/>
    </source>
</evidence>
<name>A0A0E9N8J4_SAICN</name>
<feature type="region of interest" description="Disordered" evidence="7">
    <location>
        <begin position="1298"/>
        <end position="1325"/>
    </location>
</feature>
<reference evidence="9 10" key="3">
    <citation type="journal article" date="2015" name="Genome Announc.">
        <title>Draft Genome Sequence of the Archiascomycetous Yeast Saitoella complicata.</title>
        <authorList>
            <person name="Yamauchi K."/>
            <person name="Kondo S."/>
            <person name="Hamamoto M."/>
            <person name="Takahashi Y."/>
            <person name="Ogura Y."/>
            <person name="Hayashi T."/>
            <person name="Nishida H."/>
        </authorList>
    </citation>
    <scope>NUCLEOTIDE SEQUENCE [LARGE SCALE GENOMIC DNA]</scope>
    <source>
        <strain evidence="9 10">NRRL Y-17804</strain>
    </source>
</reference>
<evidence type="ECO:0000256" key="1">
    <source>
        <dbReference type="ARBA" id="ARBA00004123"/>
    </source>
</evidence>
<accession>A0A0E9N8J4</accession>
<dbReference type="GO" id="GO:0005634">
    <property type="term" value="C:nucleus"/>
    <property type="evidence" value="ECO:0007669"/>
    <property type="project" value="UniProtKB-SubCell"/>
</dbReference>
<feature type="compositionally biased region" description="Basic and acidic residues" evidence="7">
    <location>
        <begin position="1303"/>
        <end position="1315"/>
    </location>
</feature>
<reference evidence="9 10" key="1">
    <citation type="journal article" date="2011" name="J. Gen. Appl. Microbiol.">
        <title>Draft genome sequencing of the enigmatic yeast Saitoella complicata.</title>
        <authorList>
            <person name="Nishida H."/>
            <person name="Hamamoto M."/>
            <person name="Sugiyama J."/>
        </authorList>
    </citation>
    <scope>NUCLEOTIDE SEQUENCE [LARGE SCALE GENOMIC DNA]</scope>
    <source>
        <strain evidence="9 10">NRRL Y-17804</strain>
    </source>
</reference>
<keyword evidence="5" id="KW-0862">Zinc</keyword>
<keyword evidence="6" id="KW-0539">Nucleus</keyword>
<feature type="region of interest" description="Disordered" evidence="7">
    <location>
        <begin position="752"/>
        <end position="771"/>
    </location>
</feature>
<dbReference type="GO" id="GO:0008270">
    <property type="term" value="F:zinc ion binding"/>
    <property type="evidence" value="ECO:0007669"/>
    <property type="project" value="UniProtKB-KW"/>
</dbReference>
<comment type="subcellular location">
    <subcellularLocation>
        <location evidence="1">Nucleus</location>
    </subcellularLocation>
</comment>
<feature type="compositionally biased region" description="Low complexity" evidence="7">
    <location>
        <begin position="975"/>
        <end position="985"/>
    </location>
</feature>
<feature type="compositionally biased region" description="Polar residues" evidence="7">
    <location>
        <begin position="109"/>
        <end position="128"/>
    </location>
</feature>
<feature type="domain" description="C2H2-type" evidence="8">
    <location>
        <begin position="1189"/>
        <end position="1209"/>
    </location>
</feature>
<proteinExistence type="predicted"/>
<dbReference type="Gene3D" id="3.30.160.60">
    <property type="entry name" value="Classic Zinc Finger"/>
    <property type="match status" value="1"/>
</dbReference>
<feature type="domain" description="C2H2-type" evidence="8">
    <location>
        <begin position="1028"/>
        <end position="1049"/>
    </location>
</feature>
<dbReference type="PANTHER" id="PTHR24406">
    <property type="entry name" value="TRANSCRIPTIONAL REPRESSOR CTCFL-RELATED"/>
    <property type="match status" value="1"/>
</dbReference>
<keyword evidence="10" id="KW-1185">Reference proteome</keyword>
<evidence type="ECO:0000259" key="8">
    <source>
        <dbReference type="PROSITE" id="PS00028"/>
    </source>
</evidence>
<dbReference type="Proteomes" id="UP000033140">
    <property type="component" value="Unassembled WGS sequence"/>
</dbReference>
<gene>
    <name evidence="9" type="ORF">G7K_0457-t1</name>
</gene>
<evidence type="ECO:0000256" key="2">
    <source>
        <dbReference type="ARBA" id="ARBA00022723"/>
    </source>
</evidence>
<sequence length="1438" mass="159258">MPTRPKTAGHGDVAGPSSTTGLSVSVEKQLDFLLDVIASCDFEVEPEWDRVLLPDGIISEVAGRVLKEMLERREKERSRIVMSRSTSFQFEPGQAQITASRRENLRSAGASQQSNVAVETTPNDTTPTALRKRGRPRKLGTVEGEFGLRSASHQPDEVQMEEATPKGRKKERAHSVIAMPSASREFGLRSANRRQPNEAKVETPKTPTTSKKSLKKSEEVVVKRTSPRRVRVADATEEVQAVDIPAQEPFPIEPVAKCVPLDIDIGVYHLPVFSWQLESKPWTVPNYSLRISTLTSPPEINQLYESSIQDDFTFYPSDIHCLVYSTDVDYPTVHLVLKGESARPCGAREVTYAIQSEERLGEELERAVMAFAKKGGMELKGRIGKSDRYGKVEQLEFEMEEVVDDSSADAAPAPKRNSQQDITEIDIERYGSDDDIARDPRGRPYNKVPRLTFAIHNTSCLFDDAKFEPRMILKGVNKVPAPAPFGLIVEKTKKRWNRAGKDSMTQCYMEASGDGCMNGFMRKVVKGWGLRNRYTGVGRDIKAVMARLSGELVLPNTQDEDEDVVEVIEAPMVVDEPERPEEPEEPTSSQTAVECTDEDAMVSDENTREAGLKTLGEISVLSSVLQFPTDGSSPMIPSFPRGQQGVVHGYITAPRSLAGSVQDDNGRVDEIPALLAAVDDAPKLDVLTVNPAEMNIDCSEDRCDKDTSAACSQCACSIEWYGESIGGQPDGTWLCPGCTYTTVSMAVQTLDREQGDKRPATPTPLDAPAQTKKSRATEMSIICSFTTDDGGLCAQEFGTIIDLTHHHSLCHTGQDLTWSCDLCDAKNFIIDELVKHKEPVHGVQLPDWSCSICGDDVGAFGSPDALLEHMDAIHKEARKAGSVPDQDAADATVDIRKEETGVLARSRRTTEGTPSVATEWTCRVCGDQSEVFDDQDMMLEHVGSLHSKQPEKYLRRSPRKTASASDNPENKAAESSRPVSVQSSSHDTHDNNDNAADDEENLPRGLGAALNVFVAELPAGWRKRPAICPACRRTFSRGQHVLRHYERMHMKPARAARARALEQKQKLAHKQKLAPAAEMEGPRVTRSGAKRRALSGIESCRETVTDLERVQNHPAAANLPGGSASSRANVGGADLSSAVPIKNVNYETEERCHSIGENSAEKDLVTLRKEINLFMLSQKPKWRSKRAVCPSCGRRFMGDRLLIHHISQHIKPATMKEVRTCQARAAESHVEQLATGEHESTLSEKAEPVEPQSNEVEVEVEVGPPDLHEELHSSVSRISQLNTQLREKAMLIVNDAGSDENMESDHDVESDHTEASPEVTTSPSQHTRVSCSFCKKDYSSSYIDRHMKECAVEQDDQAIYPDDTIELLIREDQEARHASRLGLPRITECIVCRMPFRWDADRYKHMRRIHVTLETPEPRPRFAMLKNANGRFDDAEDA</sequence>
<evidence type="ECO:0000256" key="7">
    <source>
        <dbReference type="SAM" id="MobiDB-lite"/>
    </source>
</evidence>
<organism evidence="9 10">
    <name type="scientific">Saitoella complicata (strain BCRC 22490 / CBS 7301 / JCM 7358 / NBRC 10748 / NRRL Y-17804)</name>
    <dbReference type="NCBI Taxonomy" id="698492"/>
    <lineage>
        <taxon>Eukaryota</taxon>
        <taxon>Fungi</taxon>
        <taxon>Dikarya</taxon>
        <taxon>Ascomycota</taxon>
        <taxon>Taphrinomycotina</taxon>
        <taxon>Taphrinomycotina incertae sedis</taxon>
        <taxon>Saitoella</taxon>
    </lineage>
</organism>
<keyword evidence="3" id="KW-0677">Repeat</keyword>
<evidence type="ECO:0000313" key="10">
    <source>
        <dbReference type="Proteomes" id="UP000033140"/>
    </source>
</evidence>
<dbReference type="InterPro" id="IPR013087">
    <property type="entry name" value="Znf_C2H2_type"/>
</dbReference>
<keyword evidence="4" id="KW-0863">Zinc-finger</keyword>
<dbReference type="InterPro" id="IPR050888">
    <property type="entry name" value="ZnF_C2H2-type_TF"/>
</dbReference>